<accession>A0A6H5IVX3</accession>
<dbReference type="Proteomes" id="UP000479190">
    <property type="component" value="Unassembled WGS sequence"/>
</dbReference>
<organism evidence="1 2">
    <name type="scientific">Trichogramma brassicae</name>
    <dbReference type="NCBI Taxonomy" id="86971"/>
    <lineage>
        <taxon>Eukaryota</taxon>
        <taxon>Metazoa</taxon>
        <taxon>Ecdysozoa</taxon>
        <taxon>Arthropoda</taxon>
        <taxon>Hexapoda</taxon>
        <taxon>Insecta</taxon>
        <taxon>Pterygota</taxon>
        <taxon>Neoptera</taxon>
        <taxon>Endopterygota</taxon>
        <taxon>Hymenoptera</taxon>
        <taxon>Apocrita</taxon>
        <taxon>Proctotrupomorpha</taxon>
        <taxon>Chalcidoidea</taxon>
        <taxon>Trichogrammatidae</taxon>
        <taxon>Trichogramma</taxon>
    </lineage>
</organism>
<dbReference type="AlphaFoldDB" id="A0A6H5IVX3"/>
<evidence type="ECO:0000313" key="2">
    <source>
        <dbReference type="Proteomes" id="UP000479190"/>
    </source>
</evidence>
<evidence type="ECO:0000313" key="1">
    <source>
        <dbReference type="EMBL" id="CAB0039880.1"/>
    </source>
</evidence>
<keyword evidence="2" id="KW-1185">Reference proteome</keyword>
<name>A0A6H5IVX3_9HYME</name>
<dbReference type="EMBL" id="CADCXV010000983">
    <property type="protein sequence ID" value="CAB0039880.1"/>
    <property type="molecule type" value="Genomic_DNA"/>
</dbReference>
<reference evidence="1 2" key="1">
    <citation type="submission" date="2020-02" db="EMBL/GenBank/DDBJ databases">
        <authorList>
            <person name="Ferguson B K."/>
        </authorList>
    </citation>
    <scope>NUCLEOTIDE SEQUENCE [LARGE SCALE GENOMIC DNA]</scope>
</reference>
<proteinExistence type="predicted"/>
<gene>
    <name evidence="1" type="ORF">TBRA_LOCUS11618</name>
</gene>
<sequence>MITTLLAPARKRNTVPTIEVITRAEKERRRVYSGQLMNNDRHCSLSCLVRRGWLLSYTYVYTGSEGCNTSDGTDVQPHDIISPKSLRNNERVDDSIMWLQRDAWEMTPRKEDIR</sequence>
<protein>
    <submittedName>
        <fullName evidence="1">Uncharacterized protein</fullName>
    </submittedName>
</protein>